<dbReference type="Proteomes" id="UP000061809">
    <property type="component" value="Chromosome"/>
</dbReference>
<feature type="domain" description="RagB/SusD" evidence="6">
    <location>
        <begin position="374"/>
        <end position="517"/>
    </location>
</feature>
<reference evidence="13 14" key="2">
    <citation type="journal article" date="2019" name="Nat. Med.">
        <title>A library of human gut bacterial isolates paired with longitudinal multiomics data enables mechanistic microbiome research.</title>
        <authorList>
            <person name="Poyet M."/>
            <person name="Groussin M."/>
            <person name="Gibbons S.M."/>
            <person name="Avila-Pacheco J."/>
            <person name="Jiang X."/>
            <person name="Kearney S.M."/>
            <person name="Perrotta A.R."/>
            <person name="Berdy B."/>
            <person name="Zhao S."/>
            <person name="Lieberman T.D."/>
            <person name="Swanson P.K."/>
            <person name="Smith M."/>
            <person name="Roesemann S."/>
            <person name="Alexander J.E."/>
            <person name="Rich S.A."/>
            <person name="Livny J."/>
            <person name="Vlamakis H."/>
            <person name="Clish C."/>
            <person name="Bullock K."/>
            <person name="Deik A."/>
            <person name="Scott J."/>
            <person name="Pierce K.A."/>
            <person name="Xavier R.J."/>
            <person name="Alm E.J."/>
        </authorList>
    </citation>
    <scope>NUCLEOTIDE SEQUENCE [LARGE SCALE GENOMIC DNA]</scope>
    <source>
        <strain evidence="10 14">BIOML-A6</strain>
        <strain evidence="9 13">BIOML-A7</strain>
    </source>
</reference>
<dbReference type="GO" id="GO:0009279">
    <property type="term" value="C:cell outer membrane"/>
    <property type="evidence" value="ECO:0007669"/>
    <property type="project" value="UniProtKB-SubCell"/>
</dbReference>
<name>A0A0P0GPB8_9BACE</name>
<dbReference type="STRING" id="246787.BcellWH2_01848"/>
<dbReference type="Proteomes" id="UP001266995">
    <property type="component" value="Unassembled WGS sequence"/>
</dbReference>
<dbReference type="Pfam" id="PF14322">
    <property type="entry name" value="SusD-like_3"/>
    <property type="match status" value="1"/>
</dbReference>
<comment type="similarity">
    <text evidence="2">Belongs to the SusD family.</text>
</comment>
<evidence type="ECO:0000256" key="3">
    <source>
        <dbReference type="ARBA" id="ARBA00022729"/>
    </source>
</evidence>
<evidence type="ECO:0000313" key="10">
    <source>
        <dbReference type="EMBL" id="KAA5423634.1"/>
    </source>
</evidence>
<evidence type="ECO:0000313" key="14">
    <source>
        <dbReference type="Proteomes" id="UP000448877"/>
    </source>
</evidence>
<dbReference type="EMBL" id="JAVSNH010000002">
    <property type="protein sequence ID" value="MDT4514166.1"/>
    <property type="molecule type" value="Genomic_DNA"/>
</dbReference>
<dbReference type="CDD" id="cd08977">
    <property type="entry name" value="SusD"/>
    <property type="match status" value="1"/>
</dbReference>
<dbReference type="EMBL" id="CP012801">
    <property type="protein sequence ID" value="ALJ59101.1"/>
    <property type="molecule type" value="Genomic_DNA"/>
</dbReference>
<dbReference type="Proteomes" id="UP000448877">
    <property type="component" value="Unassembled WGS sequence"/>
</dbReference>
<evidence type="ECO:0000259" key="7">
    <source>
        <dbReference type="Pfam" id="PF14322"/>
    </source>
</evidence>
<dbReference type="Proteomes" id="UP000325055">
    <property type="component" value="Unassembled WGS sequence"/>
</dbReference>
<organism evidence="8 12">
    <name type="scientific">Bacteroides cellulosilyticus</name>
    <dbReference type="NCBI Taxonomy" id="246787"/>
    <lineage>
        <taxon>Bacteria</taxon>
        <taxon>Pseudomonadati</taxon>
        <taxon>Bacteroidota</taxon>
        <taxon>Bacteroidia</taxon>
        <taxon>Bacteroidales</taxon>
        <taxon>Bacteroidaceae</taxon>
        <taxon>Bacteroides</taxon>
    </lineage>
</organism>
<evidence type="ECO:0000259" key="6">
    <source>
        <dbReference type="Pfam" id="PF07980"/>
    </source>
</evidence>
<evidence type="ECO:0000256" key="4">
    <source>
        <dbReference type="ARBA" id="ARBA00023136"/>
    </source>
</evidence>
<dbReference type="KEGG" id="bcel:BcellWH2_01848"/>
<reference evidence="11" key="3">
    <citation type="submission" date="2023-08" db="EMBL/GenBank/DDBJ databases">
        <title>Reintroducing virulent viruses to syntetic microbiomes.</title>
        <authorList>
            <person name="Wilde J."/>
            <person name="Boyes R."/>
            <person name="Robinson A.V."/>
            <person name="Daisley B.A."/>
            <person name="Allen-Vercoe E."/>
        </authorList>
    </citation>
    <scope>NUCLEOTIDE SEQUENCE</scope>
    <source>
        <strain evidence="11">225I_12FAA</strain>
    </source>
</reference>
<dbReference type="AlphaFoldDB" id="A0A0P0GPB8"/>
<dbReference type="Pfam" id="PF07980">
    <property type="entry name" value="SusD_RagB"/>
    <property type="match status" value="1"/>
</dbReference>
<reference evidence="8 12" key="1">
    <citation type="journal article" date="2015" name="Science">
        <title>Genetic determinants of in vivo fitness and diet responsiveness in multiple human gut Bacteroides.</title>
        <authorList>
            <person name="Wu M."/>
            <person name="McNulty N.P."/>
            <person name="Rodionov D.A."/>
            <person name="Khoroshkin M.S."/>
            <person name="Griffin N.W."/>
            <person name="Cheng J."/>
            <person name="Latreille P."/>
            <person name="Kerstetter R.A."/>
            <person name="Terrapon N."/>
            <person name="Henrissat B."/>
            <person name="Osterman A.L."/>
            <person name="Gordon J.I."/>
        </authorList>
    </citation>
    <scope>NUCLEOTIDE SEQUENCE [LARGE SCALE GENOMIC DNA]</scope>
    <source>
        <strain evidence="8 12">WH2</strain>
    </source>
</reference>
<dbReference type="InterPro" id="IPR011990">
    <property type="entry name" value="TPR-like_helical_dom_sf"/>
</dbReference>
<dbReference type="GeneID" id="66306720"/>
<evidence type="ECO:0000313" key="9">
    <source>
        <dbReference type="EMBL" id="KAA5410913.1"/>
    </source>
</evidence>
<evidence type="ECO:0000313" key="8">
    <source>
        <dbReference type="EMBL" id="ALJ59101.1"/>
    </source>
</evidence>
<dbReference type="RefSeq" id="WP_007211734.1">
    <property type="nucleotide sequence ID" value="NZ_CABMLT010000017.1"/>
</dbReference>
<evidence type="ECO:0000256" key="1">
    <source>
        <dbReference type="ARBA" id="ARBA00004442"/>
    </source>
</evidence>
<dbReference type="SUPFAM" id="SSF48452">
    <property type="entry name" value="TPR-like"/>
    <property type="match status" value="1"/>
</dbReference>
<evidence type="ECO:0000256" key="5">
    <source>
        <dbReference type="ARBA" id="ARBA00023237"/>
    </source>
</evidence>
<evidence type="ECO:0000313" key="11">
    <source>
        <dbReference type="EMBL" id="MDT4514166.1"/>
    </source>
</evidence>
<keyword evidence="5" id="KW-0998">Cell outer membrane</keyword>
<evidence type="ECO:0000313" key="12">
    <source>
        <dbReference type="Proteomes" id="UP000061809"/>
    </source>
</evidence>
<dbReference type="eggNOG" id="COG0702">
    <property type="taxonomic scope" value="Bacteria"/>
</dbReference>
<gene>
    <name evidence="8" type="ORF">BcellWH2_01848</name>
    <name evidence="10" type="ORF">F2Y81_00355</name>
    <name evidence="9" type="ORF">F2Y86_03250</name>
    <name evidence="11" type="ORF">RO785_24695</name>
</gene>
<evidence type="ECO:0000313" key="13">
    <source>
        <dbReference type="Proteomes" id="UP000325055"/>
    </source>
</evidence>
<feature type="domain" description="SusD-like N-terminal" evidence="7">
    <location>
        <begin position="52"/>
        <end position="241"/>
    </location>
</feature>
<accession>A0A0P0GPB8</accession>
<keyword evidence="3" id="KW-0732">Signal</keyword>
<sequence length="517" mass="59217">MKHISILRLLAGGLIFTTASCSLDYDPVDMYSDVTEGVQKEEDKGVVFKDKAAVEAHLQTLYDQMRDRQEHWYQDMFLIGDTHSDNAYAGTRSGAPQYFESNTIPSTIAPLQRGWNRFMEDIARANKLICNIDAVTDASLTVQERESYKAQAKIFRAMIYFDMVRNWGRIPIVITEAGDITSETIEEVYPAYFPAQNTEEEVYRQIEKDLLEAISAAPDNNPEDKTRFSKSVARTLLAKVYAEEPLRDYTKVIKYCDEVAADGFRLADKFNDLFGVKMQDETLPPGPANPAIEAKYRNTVESILEAQYFPGSGTWLPNILGRFLDDWDKQFTYAKWITPSRDLLAAFEEAGDKERLNETVVYYQTNWDNHYPREHYPFMYKIRSSYSTVIKYRYADVLLLKAEALLLGNGSVGDAVDIINQIRHRAGLADLPSSVTSSREAAFEALMKERRLELALEGQRWYDLVRWGKVEEVMNSLPDRDEGRAKLGNLFNRNYYKLPISQSVLDQNPNLKQNPGY</sequence>
<dbReference type="EMBL" id="VVYW01000002">
    <property type="protein sequence ID" value="KAA5410913.1"/>
    <property type="molecule type" value="Genomic_DNA"/>
</dbReference>
<dbReference type="PROSITE" id="PS51257">
    <property type="entry name" value="PROKAR_LIPOPROTEIN"/>
    <property type="match status" value="1"/>
</dbReference>
<dbReference type="InterPro" id="IPR012944">
    <property type="entry name" value="SusD_RagB_dom"/>
</dbReference>
<dbReference type="Gene3D" id="1.25.40.390">
    <property type="match status" value="1"/>
</dbReference>
<evidence type="ECO:0000256" key="2">
    <source>
        <dbReference type="ARBA" id="ARBA00006275"/>
    </source>
</evidence>
<proteinExistence type="inferred from homology"/>
<dbReference type="InterPro" id="IPR033985">
    <property type="entry name" value="SusD-like_N"/>
</dbReference>
<dbReference type="PATRIC" id="fig|246787.4.peg.1906"/>
<keyword evidence="4" id="KW-0472">Membrane</keyword>
<protein>
    <submittedName>
        <fullName evidence="9">RagB/SusD family nutrient uptake outer membrane protein</fullName>
    </submittedName>
    <submittedName>
        <fullName evidence="8">SusD family protein</fullName>
    </submittedName>
</protein>
<comment type="subcellular location">
    <subcellularLocation>
        <location evidence="1">Cell outer membrane</location>
    </subcellularLocation>
</comment>
<dbReference type="EMBL" id="VVYV01000001">
    <property type="protein sequence ID" value="KAA5423634.1"/>
    <property type="molecule type" value="Genomic_DNA"/>
</dbReference>